<name>A0AA95KGB7_9GAMM</name>
<protein>
    <recommendedName>
        <fullName evidence="2">Cellulose-binding protein</fullName>
    </recommendedName>
</protein>
<proteinExistence type="predicted"/>
<gene>
    <name evidence="1" type="ORF">QJT80_08275</name>
</gene>
<sequence>MLKLPAYWLGVLGALLCYAPPISAYYNLDAALGMNTNEVMESDSSVPFIDLFRAALPFDDARPWLTKGDIVYDIDGWPQDLRGGQAGSRFLSNLPANTIPDGLYTVLYDGEGEIRYANDASLLKREAGRDTIQITAGADKQLNATLLIVKSTPNNYLRNIRILPPGGICADNPFKRVENESECSANTYRAFNEYYTKILFNPDYLNFMKSFKAIRFMNMSGITQNNMTSWQQRPRLSQATWGGKEGKRGVPLEIMVELANRLNANPWFCMPHAADDDFVKQYARYVKQHLHNDLIPYIEYSNETWNTLFLQGNYVREQGLKLGLDTNANRAGYRYYAQRSVEIFNNWQSVFGNKNRIKRILAGWTVAPQISEIILSQDEAYKSADAFAIGPYFFGGHNEVRGVKTLDEVFNLLTDSQYRYSLPKVLDYIKAQKVIADKYGVQLMAYEGGQGLVDFKTTSNEQMPNPLLYVANRDARMAELYAEFLNGWKQAGGGLFMHYTSPRTYQKYGSWGTKEYVTQPLADAPKYQAILNFMQGNSCWWEHCSSDSYVDYNDFWKH</sequence>
<dbReference type="KEGG" id="tdu:QJT80_08275"/>
<evidence type="ECO:0008006" key="2">
    <source>
        <dbReference type="Google" id="ProtNLM"/>
    </source>
</evidence>
<accession>A0AA95KGB7</accession>
<dbReference type="EMBL" id="CP124755">
    <property type="protein sequence ID" value="WGZ89505.1"/>
    <property type="molecule type" value="Genomic_DNA"/>
</dbReference>
<dbReference type="AlphaFoldDB" id="A0AA95KGB7"/>
<reference evidence="1" key="1">
    <citation type="journal article" date="2023" name="Int. J. Mol. Sci.">
        <title>Metagenomics Revealed a New Genus 'Candidatus Thiocaldithrix dubininis' gen. nov., sp. nov. and a New Species 'Candidatus Thiothrix putei' sp. nov. in the Family Thiotrichaceae, Some Members of Which Have Traits of Both Na+- and H+-Motive Energetics.</title>
        <authorList>
            <person name="Ravin N.V."/>
            <person name="Muntyan M.S."/>
            <person name="Smolyakov D.D."/>
            <person name="Rudenko T.S."/>
            <person name="Beletsky A.V."/>
            <person name="Mardanov A.V."/>
            <person name="Grabovich M.Y."/>
        </authorList>
    </citation>
    <scope>NUCLEOTIDE SEQUENCE</scope>
    <source>
        <strain evidence="1">GKL-01</strain>
    </source>
</reference>
<reference evidence="1" key="2">
    <citation type="submission" date="2023-04" db="EMBL/GenBank/DDBJ databases">
        <authorList>
            <person name="Beletskiy A.V."/>
            <person name="Mardanov A.V."/>
            <person name="Ravin N.V."/>
        </authorList>
    </citation>
    <scope>NUCLEOTIDE SEQUENCE</scope>
    <source>
        <strain evidence="1">GKL-01</strain>
    </source>
</reference>
<organism evidence="1">
    <name type="scientific">Candidatus Thiocaldithrix dubininis</name>
    <dbReference type="NCBI Taxonomy" id="3080823"/>
    <lineage>
        <taxon>Bacteria</taxon>
        <taxon>Pseudomonadati</taxon>
        <taxon>Pseudomonadota</taxon>
        <taxon>Gammaproteobacteria</taxon>
        <taxon>Thiotrichales</taxon>
        <taxon>Thiotrichaceae</taxon>
        <taxon>Candidatus Thiocaldithrix</taxon>
    </lineage>
</organism>
<dbReference type="Proteomes" id="UP001300672">
    <property type="component" value="Chromosome"/>
</dbReference>
<evidence type="ECO:0000313" key="1">
    <source>
        <dbReference type="EMBL" id="WGZ89505.1"/>
    </source>
</evidence>